<dbReference type="AlphaFoldDB" id="A0A8S1JSF9"/>
<evidence type="ECO:0000256" key="9">
    <source>
        <dbReference type="ARBA" id="ARBA00023136"/>
    </source>
</evidence>
<feature type="transmembrane region" description="Helical" evidence="12">
    <location>
        <begin position="155"/>
        <end position="175"/>
    </location>
</feature>
<evidence type="ECO:0000256" key="7">
    <source>
        <dbReference type="ARBA" id="ARBA00022989"/>
    </source>
</evidence>
<dbReference type="Proteomes" id="UP000688137">
    <property type="component" value="Unassembled WGS sequence"/>
</dbReference>
<dbReference type="Pfam" id="PF22614">
    <property type="entry name" value="Slo-like_RCK"/>
    <property type="match status" value="2"/>
</dbReference>
<keyword evidence="4 12" id="KW-0812">Transmembrane</keyword>
<keyword evidence="7 12" id="KW-1133">Transmembrane helix</keyword>
<feature type="coiled-coil region" evidence="11">
    <location>
        <begin position="1051"/>
        <end position="1106"/>
    </location>
</feature>
<evidence type="ECO:0000256" key="3">
    <source>
        <dbReference type="ARBA" id="ARBA00022538"/>
    </source>
</evidence>
<gene>
    <name evidence="14" type="ORF">PPRIM_AZ9-3.1.T0090157</name>
</gene>
<organism evidence="14 15">
    <name type="scientific">Paramecium primaurelia</name>
    <dbReference type="NCBI Taxonomy" id="5886"/>
    <lineage>
        <taxon>Eukaryota</taxon>
        <taxon>Sar</taxon>
        <taxon>Alveolata</taxon>
        <taxon>Ciliophora</taxon>
        <taxon>Intramacronucleata</taxon>
        <taxon>Oligohymenophorea</taxon>
        <taxon>Peniculida</taxon>
        <taxon>Parameciidae</taxon>
        <taxon>Paramecium</taxon>
    </lineage>
</organism>
<dbReference type="InterPro" id="IPR003148">
    <property type="entry name" value="RCK_N"/>
</dbReference>
<reference evidence="14" key="1">
    <citation type="submission" date="2021-01" db="EMBL/GenBank/DDBJ databases">
        <authorList>
            <consortium name="Genoscope - CEA"/>
            <person name="William W."/>
        </authorList>
    </citation>
    <scope>NUCLEOTIDE SEQUENCE</scope>
</reference>
<evidence type="ECO:0000256" key="12">
    <source>
        <dbReference type="SAM" id="Phobius"/>
    </source>
</evidence>
<dbReference type="PANTHER" id="PTHR10027:SF10">
    <property type="entry name" value="SLOWPOKE 2, ISOFORM D"/>
    <property type="match status" value="1"/>
</dbReference>
<proteinExistence type="predicted"/>
<keyword evidence="11" id="KW-0175">Coiled coil</keyword>
<dbReference type="OMA" id="MEPRCLL"/>
<evidence type="ECO:0000313" key="14">
    <source>
        <dbReference type="EMBL" id="CAD8045131.1"/>
    </source>
</evidence>
<keyword evidence="8" id="KW-0406">Ion transport</keyword>
<keyword evidence="5" id="KW-0631">Potassium channel</keyword>
<feature type="transmembrane region" description="Helical" evidence="12">
    <location>
        <begin position="31"/>
        <end position="51"/>
    </location>
</feature>
<keyword evidence="2" id="KW-0813">Transport</keyword>
<name>A0A8S1JSF9_PARPR</name>
<evidence type="ECO:0000256" key="2">
    <source>
        <dbReference type="ARBA" id="ARBA00022448"/>
    </source>
</evidence>
<sequence>MSDDEEKEFKHKQRQTKQQLYQFIQRDEFNLIIDCINMSISFILIFVYIYSTYEPKPFQNATWAVFNTILHLLLLSEWIFKLYATKNFQSFIMSSESIIAILSLFPYFIIKISTLKLFIEDDDKINIFANLVCLFRGLEFDRMKKYLDSEVNKQLTSIMITTATLVLCAAGALHFNSLFLETVLHFKFHYFIYFVMTTISTMGYENKFSSAISRVLIIILVLLALTFVPYQTGQLIRHLSSKSYYARLNYKSSQAVPHIVILGTISLNAAENFFKELFHEDHGLAQKHAIILCPQRPDVNLESLIQQPEYSNVIYIQGDPHLDKDLKRCQIEKAKAIIIMCNKQSSDPTAEDSKTILLAIVIKSYLKQHNTTGIKIRFCMQILRQEGKTHYFLSLNKQTKFDQVICIEELKMSLLAKSCLCPGLIAFISNLITSSGNPPNLPQKWLNEYWIGQGFEIYKTLLPNFFRGKSFTQTVLILYKQFQVILFGIEISSPNDYEKNLLNPGDIILPSNPNYRVMGYIICKDKETADEISIYKQSHQDKMNQIKSDGTTRRLLESEETVNIRPRRPTIFQNVKTLFGFSQAEPDQKKGNTGKNENSKNVILHLKNQRGWVKTDMFDPSQDTLIHPKENEKFDQLEEIEENSDDQQKDIAEMQIKEKFQKDTARNWLQLDFNNNKIEKTSHLTNEKVGLKDVTFKTLQDSILAQNHVILCGLVANLINFILPLRSKYLITYPPIVILNDQEPSEKQWAQICYFPEIYFVKGTAMSQRDLIRANIEQAIRVVILSPKEISTAKFEDDSQENDQIVQQQQLTKDQEDLLDAKTIFKYRNIVRLKPHIQIVTEFVSPSNIQFLLFDKDYDLMKQYGYNHTPLFASGQIYFSSVMDGLLCQSFYNPALVQVLYQLLVGNIKENEKTGAMLQYQSKGMSQSKDFTSQDKDISSNLFQIPVPKAFQNKPFQKLFYHLVKMKQIVPLGLYRLAGATDNKVPYICTNPEPNTILTNKDIVLVLAKEMPQSDSINWGGPLEEMIQQQKQAHNIYKKKESTSSSEDNDLIQINDNNDKEVQRAKQYNNETEQVMKKIQNVIEDVSKLEKESQDFQNKMRERQDRILARLRDVFKEELLQFQQKRAEVSQNFTYKSSDD</sequence>
<feature type="transmembrane region" description="Helical" evidence="12">
    <location>
        <begin position="211"/>
        <end position="230"/>
    </location>
</feature>
<dbReference type="InterPro" id="IPR047871">
    <property type="entry name" value="K_chnl_Slo-like"/>
</dbReference>
<dbReference type="EMBL" id="CAJJDM010000006">
    <property type="protein sequence ID" value="CAD8045131.1"/>
    <property type="molecule type" value="Genomic_DNA"/>
</dbReference>
<feature type="domain" description="RCK N-terminal" evidence="13">
    <location>
        <begin position="256"/>
        <end position="405"/>
    </location>
</feature>
<keyword evidence="10" id="KW-0407">Ion channel</keyword>
<protein>
    <recommendedName>
        <fullName evidence="13">RCK N-terminal domain-containing protein</fullName>
    </recommendedName>
</protein>
<accession>A0A8S1JSF9</accession>
<keyword evidence="15" id="KW-1185">Reference proteome</keyword>
<evidence type="ECO:0000256" key="8">
    <source>
        <dbReference type="ARBA" id="ARBA00023065"/>
    </source>
</evidence>
<dbReference type="PROSITE" id="PS51201">
    <property type="entry name" value="RCK_N"/>
    <property type="match status" value="1"/>
</dbReference>
<feature type="transmembrane region" description="Helical" evidence="12">
    <location>
        <begin position="63"/>
        <end position="84"/>
    </location>
</feature>
<evidence type="ECO:0000313" key="15">
    <source>
        <dbReference type="Proteomes" id="UP000688137"/>
    </source>
</evidence>
<dbReference type="InterPro" id="IPR003929">
    <property type="entry name" value="K_chnl_BK_asu"/>
</dbReference>
<evidence type="ECO:0000256" key="5">
    <source>
        <dbReference type="ARBA" id="ARBA00022826"/>
    </source>
</evidence>
<evidence type="ECO:0000256" key="6">
    <source>
        <dbReference type="ARBA" id="ARBA00022958"/>
    </source>
</evidence>
<keyword evidence="9 12" id="KW-0472">Membrane</keyword>
<dbReference type="PANTHER" id="PTHR10027">
    <property type="entry name" value="CALCIUM-ACTIVATED POTASSIUM CHANNEL ALPHA CHAIN"/>
    <property type="match status" value="1"/>
</dbReference>
<evidence type="ECO:0000256" key="4">
    <source>
        <dbReference type="ARBA" id="ARBA00022692"/>
    </source>
</evidence>
<comment type="caution">
    <text evidence="14">The sequence shown here is derived from an EMBL/GenBank/DDBJ whole genome shotgun (WGS) entry which is preliminary data.</text>
</comment>
<evidence type="ECO:0000256" key="1">
    <source>
        <dbReference type="ARBA" id="ARBA00004141"/>
    </source>
</evidence>
<evidence type="ECO:0000259" key="13">
    <source>
        <dbReference type="PROSITE" id="PS51201"/>
    </source>
</evidence>
<evidence type="ECO:0000256" key="10">
    <source>
        <dbReference type="ARBA" id="ARBA00023303"/>
    </source>
</evidence>
<feature type="transmembrane region" description="Helical" evidence="12">
    <location>
        <begin position="96"/>
        <end position="119"/>
    </location>
</feature>
<dbReference type="GO" id="GO:0016020">
    <property type="term" value="C:membrane"/>
    <property type="evidence" value="ECO:0007669"/>
    <property type="project" value="UniProtKB-SubCell"/>
</dbReference>
<evidence type="ECO:0000256" key="11">
    <source>
        <dbReference type="SAM" id="Coils"/>
    </source>
</evidence>
<keyword evidence="6" id="KW-0630">Potassium</keyword>
<dbReference type="Pfam" id="PF03493">
    <property type="entry name" value="BK_channel_a"/>
    <property type="match status" value="1"/>
</dbReference>
<dbReference type="GO" id="GO:0005267">
    <property type="term" value="F:potassium channel activity"/>
    <property type="evidence" value="ECO:0007669"/>
    <property type="project" value="UniProtKB-KW"/>
</dbReference>
<comment type="subcellular location">
    <subcellularLocation>
        <location evidence="1">Membrane</location>
        <topology evidence="1">Multi-pass membrane protein</topology>
    </subcellularLocation>
</comment>
<keyword evidence="3" id="KW-0633">Potassium transport</keyword>